<dbReference type="InterPro" id="IPR051168">
    <property type="entry name" value="AASS"/>
</dbReference>
<dbReference type="OrthoDB" id="10059875at2759"/>
<feature type="domain" description="Saccharopine dehydrogenase NADP binding" evidence="3">
    <location>
        <begin position="4"/>
        <end position="89"/>
    </location>
</feature>
<feature type="non-terminal residue" evidence="5">
    <location>
        <position position="223"/>
    </location>
</feature>
<dbReference type="SUPFAM" id="SSF55347">
    <property type="entry name" value="Glyceraldehyde-3-phosphate dehydrogenase-like, C-terminal domain"/>
    <property type="match status" value="1"/>
</dbReference>
<name>A0A7R9BWY5_9CRUS</name>
<dbReference type="GO" id="GO:0004753">
    <property type="term" value="F:saccharopine dehydrogenase activity"/>
    <property type="evidence" value="ECO:0007669"/>
    <property type="project" value="TreeGrafter"/>
</dbReference>
<feature type="domain" description="Saccharopine dehydrogenase-like C-terminal" evidence="4">
    <location>
        <begin position="93"/>
        <end position="222"/>
    </location>
</feature>
<dbReference type="Gene3D" id="3.30.360.10">
    <property type="entry name" value="Dihydrodipicolinate Reductase, domain 2"/>
    <property type="match status" value="1"/>
</dbReference>
<keyword evidence="2" id="KW-0560">Oxidoreductase</keyword>
<keyword evidence="6" id="KW-1185">Reference proteome</keyword>
<dbReference type="PANTHER" id="PTHR11133">
    <property type="entry name" value="SACCHAROPINE DEHYDROGENASE"/>
    <property type="match status" value="1"/>
</dbReference>
<evidence type="ECO:0000256" key="1">
    <source>
        <dbReference type="ARBA" id="ARBA00022857"/>
    </source>
</evidence>
<evidence type="ECO:0000256" key="2">
    <source>
        <dbReference type="ARBA" id="ARBA00023002"/>
    </source>
</evidence>
<evidence type="ECO:0000313" key="6">
    <source>
        <dbReference type="Proteomes" id="UP000678499"/>
    </source>
</evidence>
<evidence type="ECO:0008006" key="7">
    <source>
        <dbReference type="Google" id="ProtNLM"/>
    </source>
</evidence>
<accession>A0A7R9BWY5</accession>
<dbReference type="EMBL" id="CAJPEX010004958">
    <property type="protein sequence ID" value="CAG0923325.1"/>
    <property type="molecule type" value="Genomic_DNA"/>
</dbReference>
<evidence type="ECO:0000313" key="5">
    <source>
        <dbReference type="EMBL" id="CAD7283173.1"/>
    </source>
</evidence>
<dbReference type="EMBL" id="OA886995">
    <property type="protein sequence ID" value="CAD7283173.1"/>
    <property type="molecule type" value="Genomic_DNA"/>
</dbReference>
<dbReference type="AlphaFoldDB" id="A0A7R9BWY5"/>
<keyword evidence="1" id="KW-0521">NADP</keyword>
<dbReference type="Gene3D" id="3.40.50.720">
    <property type="entry name" value="NAD(P)-binding Rossmann-like Domain"/>
    <property type="match status" value="1"/>
</dbReference>
<dbReference type="SUPFAM" id="SSF51735">
    <property type="entry name" value="NAD(P)-binding Rossmann-fold domains"/>
    <property type="match status" value="1"/>
</dbReference>
<organism evidence="5">
    <name type="scientific">Notodromas monacha</name>
    <dbReference type="NCBI Taxonomy" id="399045"/>
    <lineage>
        <taxon>Eukaryota</taxon>
        <taxon>Metazoa</taxon>
        <taxon>Ecdysozoa</taxon>
        <taxon>Arthropoda</taxon>
        <taxon>Crustacea</taxon>
        <taxon>Oligostraca</taxon>
        <taxon>Ostracoda</taxon>
        <taxon>Podocopa</taxon>
        <taxon>Podocopida</taxon>
        <taxon>Cypridocopina</taxon>
        <taxon>Cypridoidea</taxon>
        <taxon>Cyprididae</taxon>
        <taxon>Notodromas</taxon>
    </lineage>
</organism>
<dbReference type="FunFam" id="3.30.360.10:FF:000008">
    <property type="entry name" value="Alpha-aminoadipic semialdehyde synthase, mitochondrial"/>
    <property type="match status" value="1"/>
</dbReference>
<protein>
    <recommendedName>
        <fullName evidence="7">Saccharopine dehydrogenase</fullName>
    </recommendedName>
</protein>
<dbReference type="Proteomes" id="UP000678499">
    <property type="component" value="Unassembled WGS sequence"/>
</dbReference>
<dbReference type="GO" id="GO:0019878">
    <property type="term" value="P:lysine biosynthetic process via aminoadipic acid"/>
    <property type="evidence" value="ECO:0007669"/>
    <property type="project" value="TreeGrafter"/>
</dbReference>
<dbReference type="InterPro" id="IPR036291">
    <property type="entry name" value="NAD(P)-bd_dom_sf"/>
</dbReference>
<gene>
    <name evidence="5" type="ORF">NMOB1V02_LOCUS10791</name>
</gene>
<reference evidence="5" key="1">
    <citation type="submission" date="2020-11" db="EMBL/GenBank/DDBJ databases">
        <authorList>
            <person name="Tran Van P."/>
        </authorList>
    </citation>
    <scope>NUCLEOTIDE SEQUENCE</scope>
</reference>
<sequence>STVKEQADSLANKYPNTVPIHLNVQEASESLNAVVKEQDVVVSLLPYHLHPIVAKCCIQHQRNMVTSSYCSPAMQALHDRAVDAGITIVNEVGLDPGIDHLLAMEYIDNVHLKGGKIESFVSYCGGLPAPEHSENPLRYKFSWSPRGVLFNALSGAKYVLDGKIIEVPPGALMSSAEPVRFLPGFALEGYPNRDSLIYQEMYGISEAKTVLRGTLRYFGFAET</sequence>
<dbReference type="GO" id="GO:0005737">
    <property type="term" value="C:cytoplasm"/>
    <property type="evidence" value="ECO:0007669"/>
    <property type="project" value="TreeGrafter"/>
</dbReference>
<proteinExistence type="predicted"/>
<evidence type="ECO:0000259" key="3">
    <source>
        <dbReference type="Pfam" id="PF03435"/>
    </source>
</evidence>
<feature type="non-terminal residue" evidence="5">
    <location>
        <position position="1"/>
    </location>
</feature>
<dbReference type="Pfam" id="PF03435">
    <property type="entry name" value="Sacchrp_dh_NADP"/>
    <property type="match status" value="1"/>
</dbReference>
<dbReference type="InterPro" id="IPR032095">
    <property type="entry name" value="Sacchrp_dh-like_C"/>
</dbReference>
<evidence type="ECO:0000259" key="4">
    <source>
        <dbReference type="Pfam" id="PF16653"/>
    </source>
</evidence>
<dbReference type="InterPro" id="IPR005097">
    <property type="entry name" value="Sacchrp_dh_NADP-bd"/>
</dbReference>
<dbReference type="PANTHER" id="PTHR11133:SF22">
    <property type="entry name" value="ALPHA-AMINOADIPIC SEMIALDEHYDE SYNTHASE, MITOCHONDRIAL"/>
    <property type="match status" value="1"/>
</dbReference>
<dbReference type="Pfam" id="PF16653">
    <property type="entry name" value="Sacchrp_dh_C"/>
    <property type="match status" value="1"/>
</dbReference>